<comment type="caution">
    <text evidence="6">Lacks conserved residue(s) required for the propagation of feature annotation.</text>
</comment>
<geneLocation type="plasmid" evidence="8 9">
    <name>4</name>
</geneLocation>
<feature type="domain" description="DarT" evidence="7">
    <location>
        <begin position="20"/>
        <end position="216"/>
    </location>
</feature>
<proteinExistence type="inferred from homology"/>
<keyword evidence="5 6" id="KW-0238">DNA-binding</keyword>
<accession>A0A0N9UTR1</accession>
<dbReference type="GO" id="GO:0016757">
    <property type="term" value="F:glycosyltransferase activity"/>
    <property type="evidence" value="ECO:0007669"/>
    <property type="project" value="UniProtKB-UniRule"/>
</dbReference>
<keyword evidence="8" id="KW-0614">Plasmid</keyword>
<evidence type="ECO:0000256" key="6">
    <source>
        <dbReference type="PROSITE-ProRule" id="PRU01362"/>
    </source>
</evidence>
<gene>
    <name evidence="8" type="ORF">AN936_26110</name>
</gene>
<dbReference type="AlphaFoldDB" id="A0A0N9UTR1"/>
<organism evidence="8 9">
    <name type="scientific">Sphingopyxis macrogoltabida</name>
    <name type="common">Sphingomonas macrogoltabidus</name>
    <dbReference type="NCBI Taxonomy" id="33050"/>
    <lineage>
        <taxon>Bacteria</taxon>
        <taxon>Pseudomonadati</taxon>
        <taxon>Pseudomonadota</taxon>
        <taxon>Alphaproteobacteria</taxon>
        <taxon>Sphingomonadales</taxon>
        <taxon>Sphingomonadaceae</taxon>
        <taxon>Sphingopyxis</taxon>
    </lineage>
</organism>
<keyword evidence="2 6" id="KW-0328">Glycosyltransferase</keyword>
<keyword evidence="1 6" id="KW-1277">Toxin-antitoxin system</keyword>
<dbReference type="GO" id="GO:0016779">
    <property type="term" value="F:nucleotidyltransferase activity"/>
    <property type="evidence" value="ECO:0007669"/>
    <property type="project" value="UniProtKB-UniRule"/>
</dbReference>
<dbReference type="GO" id="GO:0003677">
    <property type="term" value="F:DNA binding"/>
    <property type="evidence" value="ECO:0007669"/>
    <property type="project" value="UniProtKB-UniRule"/>
</dbReference>
<protein>
    <recommendedName>
        <fullName evidence="7">DarT domain-containing protein</fullName>
    </recommendedName>
</protein>
<comment type="similarity">
    <text evidence="6">Belongs to the DarT ADP-ribosyltransferase family.</text>
</comment>
<feature type="active site" description="Proton acceptor" evidence="6">
    <location>
        <position position="59"/>
    </location>
</feature>
<keyword evidence="3 6" id="KW-0808">Transferase</keyword>
<comment type="catalytic activity">
    <reaction evidence="6">
        <text>a thymidine in DNA + NAD(+) = an N-(ADP-alpha-D-ribosyl)-thymidine in DNA + nicotinamide + H(+)</text>
        <dbReference type="Rhea" id="RHEA:71651"/>
        <dbReference type="Rhea" id="RHEA-COMP:13556"/>
        <dbReference type="Rhea" id="RHEA-COMP:18051"/>
        <dbReference type="ChEBI" id="CHEBI:15378"/>
        <dbReference type="ChEBI" id="CHEBI:17154"/>
        <dbReference type="ChEBI" id="CHEBI:57540"/>
        <dbReference type="ChEBI" id="CHEBI:137386"/>
        <dbReference type="ChEBI" id="CHEBI:191199"/>
    </reaction>
</comment>
<dbReference type="Proteomes" id="UP000058074">
    <property type="component" value="Plasmid 4"/>
</dbReference>
<feature type="active site" evidence="6">
    <location>
        <position position="166"/>
    </location>
</feature>
<evidence type="ECO:0000256" key="3">
    <source>
        <dbReference type="ARBA" id="ARBA00022679"/>
    </source>
</evidence>
<feature type="binding site" evidence="6">
    <location>
        <begin position="24"/>
        <end position="26"/>
    </location>
    <ligand>
        <name>NAD(+)</name>
        <dbReference type="ChEBI" id="CHEBI:57540"/>
    </ligand>
</feature>
<dbReference type="KEGG" id="smag:AN936_26110"/>
<dbReference type="InterPro" id="IPR029494">
    <property type="entry name" value="DarT"/>
</dbReference>
<evidence type="ECO:0000256" key="2">
    <source>
        <dbReference type="ARBA" id="ARBA00022676"/>
    </source>
</evidence>
<keyword evidence="4 6" id="KW-0548">Nucleotidyltransferase</keyword>
<evidence type="ECO:0000313" key="9">
    <source>
        <dbReference type="Proteomes" id="UP000058074"/>
    </source>
</evidence>
<feature type="binding site" evidence="6">
    <location>
        <position position="59"/>
    </location>
    <ligand>
        <name>NAD(+)</name>
        <dbReference type="ChEBI" id="CHEBI:57540"/>
    </ligand>
</feature>
<dbReference type="EMBL" id="CP012704">
    <property type="protein sequence ID" value="ALH83321.1"/>
    <property type="molecule type" value="Genomic_DNA"/>
</dbReference>
<dbReference type="PATRIC" id="fig|33050.5.peg.4988"/>
<evidence type="ECO:0000313" key="8">
    <source>
        <dbReference type="EMBL" id="ALH83321.1"/>
    </source>
</evidence>
<sequence length="223" mass="25123">MAKIGYRDKIREIVAYRGIEYLCHFTPAPNLPNIIAHGLLCRAHLSTAGMPAYTSIDHRLDGEDQAISVSISAINHRMFEAKRAASGRTDWIVLFLCPSVLWTHECRFYARNAARREMLDHRGFLGGPWAFNRMFSESSHPNGFTGYSYRVDTGIADALTTYSDAETQVLEPISPEYVIGAWANSMPLAEIVQSCLNRLSGSERDVQVRDFSPRFVNEFDAWG</sequence>
<name>A0A0N9UTR1_SPHMC</name>
<reference evidence="8 9" key="1">
    <citation type="journal article" date="2015" name="Genome Announc.">
        <title>Complete Genome Sequence of Polypropylene Glycol- and Polyethylene Glycol-Degrading Sphingopyxis macrogoltabida Strain EY-1.</title>
        <authorList>
            <person name="Ohtsubo Y."/>
            <person name="Nagata Y."/>
            <person name="Numata M."/>
            <person name="Tsuchikane K."/>
            <person name="Hosoyama A."/>
            <person name="Yamazoe A."/>
            <person name="Tsuda M."/>
            <person name="Fujita N."/>
            <person name="Kawai F."/>
        </authorList>
    </citation>
    <scope>NUCLEOTIDE SEQUENCE [LARGE SCALE GENOMIC DNA]</scope>
    <source>
        <strain evidence="8 9">EY-1</strain>
        <plasmid evidence="8">4</plasmid>
    </source>
</reference>
<evidence type="ECO:0000256" key="4">
    <source>
        <dbReference type="ARBA" id="ARBA00022695"/>
    </source>
</evidence>
<dbReference type="Pfam" id="PF14487">
    <property type="entry name" value="DarT"/>
    <property type="match status" value="1"/>
</dbReference>
<dbReference type="PROSITE" id="PS52018">
    <property type="entry name" value="DART"/>
    <property type="match status" value="1"/>
</dbReference>
<dbReference type="RefSeq" id="WP_158500140.1">
    <property type="nucleotide sequence ID" value="NZ_CP012704.1"/>
</dbReference>
<dbReference type="OrthoDB" id="7876332at2"/>
<evidence type="ECO:0000256" key="5">
    <source>
        <dbReference type="ARBA" id="ARBA00023125"/>
    </source>
</evidence>
<evidence type="ECO:0000256" key="1">
    <source>
        <dbReference type="ARBA" id="ARBA00022649"/>
    </source>
</evidence>
<evidence type="ECO:0000259" key="7">
    <source>
        <dbReference type="PROSITE" id="PS52018"/>
    </source>
</evidence>